<dbReference type="Proteomes" id="UP000053411">
    <property type="component" value="Unassembled WGS sequence"/>
</dbReference>
<dbReference type="EMBL" id="KN848095">
    <property type="protein sequence ID" value="KIX93374.1"/>
    <property type="molecule type" value="Genomic_DNA"/>
</dbReference>
<feature type="region of interest" description="Disordered" evidence="1">
    <location>
        <begin position="1"/>
        <end position="64"/>
    </location>
</feature>
<dbReference type="RefSeq" id="XP_016627497.1">
    <property type="nucleotide sequence ID" value="XM_016781508.1"/>
</dbReference>
<name>A0A0D2JSH3_9EURO</name>
<feature type="region of interest" description="Disordered" evidence="1">
    <location>
        <begin position="765"/>
        <end position="876"/>
    </location>
</feature>
<feature type="compositionally biased region" description="Basic and acidic residues" evidence="1">
    <location>
        <begin position="810"/>
        <end position="820"/>
    </location>
</feature>
<feature type="compositionally biased region" description="Polar residues" evidence="1">
    <location>
        <begin position="55"/>
        <end position="64"/>
    </location>
</feature>
<feature type="compositionally biased region" description="Low complexity" evidence="1">
    <location>
        <begin position="794"/>
        <end position="807"/>
    </location>
</feature>
<evidence type="ECO:0000313" key="3">
    <source>
        <dbReference type="Proteomes" id="UP000053411"/>
    </source>
</evidence>
<dbReference type="STRING" id="1442371.A0A0D2JSH3"/>
<feature type="compositionally biased region" description="Pro residues" evidence="1">
    <location>
        <begin position="831"/>
        <end position="866"/>
    </location>
</feature>
<accession>A0A0D2JSH3</accession>
<sequence length="1396" mass="156909">MAPRVSRSDSRRQSSRAARPSNASSNGRPRLVQSSRRLPRVGTTTQLQGFAPNASPRSRQSPTSRGNIHLLAATGNGESHDELERLHSVIKRLEDGRINHASSSRFIPPEHDSAEVLELPEIDSDSSPEEVENMIAHMIDYLLKWTDEKPIEGSATILQDIKLIHASLQSIMEVPRDVISSPMVRSALRTFRKWYETFVSTWTQAVHHALHGGLIRIETQLKQYPAALLESAFTSLVSDIRTASSSYALLVLLDSARDNIPSLVSDGAAIDLLARSARAHEVFQNATYISEERELWLLIWRALKAVFIAFEQGGAPTSPTNIERDREFFQLPGIYREFKRLISSPDAANPRSIEDMVGKYCRYIYKCQIDPGNKYESLQRPRDAPLESHTKESLREFIQMGKFETSTLSKLHFAVARFNEISGGPVKVRRWQHDVGNGEWKTVALDLLSPSLRLTAQRRPSYSSSFVGLEAGESFGDAAQKSSKRLFPYPEGINMRSAFDYVYYPFAETRAHELVQHEQISREMSQRGILTDGPRAEFLINRPPRHARDPSDLSISSRTLKSPFEWIRLGILRLLPRKRHASDAKHPKINTLPSRRSAKLSALKPRPLPIDPNARVHKSTSATTPSLKLRGGGPSPRRPISSSKITHAFNPLAFRRRRMDIFRRDLESIYGSSIPLDEDKMLHLLKQTTYDVEKAVKLYQMSRGDKSIGPPRRTTKEPLWHARAGGIAGIASRQAGSKMNRHQSLLEQILAPEDVEIYAYRMETGNQFGTGPLGARPPGDYGDDDDDDQHHGHQQPLARPPLAELPLGVDTHDEAGREDSSQYSSNQENNPPQPPNPPQPLDPLQPSIPPQPPNPSQPPHNSPTPEPIHARCHPCPTFDGEYHHVCKCTGIIEPRPSSGLQVHEDEDSDDEETLSSSSSSANGEEGTPTPRPRPNSGPPRQQSGGGNGPSGSPAPPPPAPAPPAPAPPTPAPLAPAPPAPDPPSPGPPAPAPPSSGPSRRNRRPPREQWRLDDSKYVHEVFVHDPDYGNTLTDLGHDNGTLNQIMNNIFLRQGANWTSDANELNRMRTEIAALATEIMTLRNRYLELLADPKPFMEEVNRDDSRARNPDVPATVKMCRRAAYDVQQHYDRLFHFFDRPRAQQRQNLGFRRQFNRLIVAVRELRFLFLEYYHAENGGGNVASSQGRQQGTINQQDNQDDDTHSDTDDTLSTLETARLAQYRPSPKPKRVNILPTRAEYNLMFVPELERELQDRGFPDLAQALGKKRYLKRDLVKKLMQLDREGRRLGHGAEYGYRNIRGDRTARHRSPGWNLEQEITMYNGRRYNERFDKKEQRREARRLARMARGLDSPPPILPMLPANATLFTNPTPHVLAQVPDIESQSSEESETETVDFHQPF</sequence>
<feature type="region of interest" description="Disordered" evidence="1">
    <location>
        <begin position="1377"/>
        <end position="1396"/>
    </location>
</feature>
<feature type="compositionally biased region" description="Polar residues" evidence="1">
    <location>
        <begin position="32"/>
        <end position="48"/>
    </location>
</feature>
<reference evidence="2 3" key="1">
    <citation type="submission" date="2015-01" db="EMBL/GenBank/DDBJ databases">
        <title>The Genome Sequence of Fonsecaea multimorphosa CBS 102226.</title>
        <authorList>
            <consortium name="The Broad Institute Genomics Platform"/>
            <person name="Cuomo C."/>
            <person name="de Hoog S."/>
            <person name="Gorbushina A."/>
            <person name="Stielow B."/>
            <person name="Teixiera M."/>
            <person name="Abouelleil A."/>
            <person name="Chapman S.B."/>
            <person name="Priest M."/>
            <person name="Young S.K."/>
            <person name="Wortman J."/>
            <person name="Nusbaum C."/>
            <person name="Birren B."/>
        </authorList>
    </citation>
    <scope>NUCLEOTIDE SEQUENCE [LARGE SCALE GENOMIC DNA]</scope>
    <source>
        <strain evidence="2 3">CBS 102226</strain>
    </source>
</reference>
<dbReference type="PANTHER" id="PTHR24216:SF8">
    <property type="entry name" value="PAXILLIN, ISOFORM F"/>
    <property type="match status" value="1"/>
</dbReference>
<feature type="compositionally biased region" description="Acidic residues" evidence="1">
    <location>
        <begin position="904"/>
        <end position="913"/>
    </location>
</feature>
<dbReference type="OrthoDB" id="4156635at2759"/>
<feature type="compositionally biased region" description="Low complexity" evidence="1">
    <location>
        <begin position="15"/>
        <end position="25"/>
    </location>
</feature>
<proteinExistence type="predicted"/>
<dbReference type="PRINTS" id="PR01217">
    <property type="entry name" value="PRICHEXTENSN"/>
</dbReference>
<organism evidence="2 3">
    <name type="scientific">Fonsecaea multimorphosa CBS 102226</name>
    <dbReference type="NCBI Taxonomy" id="1442371"/>
    <lineage>
        <taxon>Eukaryota</taxon>
        <taxon>Fungi</taxon>
        <taxon>Dikarya</taxon>
        <taxon>Ascomycota</taxon>
        <taxon>Pezizomycotina</taxon>
        <taxon>Eurotiomycetes</taxon>
        <taxon>Chaetothyriomycetidae</taxon>
        <taxon>Chaetothyriales</taxon>
        <taxon>Herpotrichiellaceae</taxon>
        <taxon>Fonsecaea</taxon>
    </lineage>
</organism>
<feature type="compositionally biased region" description="Low complexity" evidence="1">
    <location>
        <begin position="821"/>
        <end position="830"/>
    </location>
</feature>
<dbReference type="VEuPathDB" id="FungiDB:Z520_11017"/>
<evidence type="ECO:0000256" key="1">
    <source>
        <dbReference type="SAM" id="MobiDB-lite"/>
    </source>
</evidence>
<feature type="compositionally biased region" description="Pro residues" evidence="1">
    <location>
        <begin position="952"/>
        <end position="995"/>
    </location>
</feature>
<evidence type="ECO:0000313" key="2">
    <source>
        <dbReference type="EMBL" id="KIX93374.1"/>
    </source>
</evidence>
<feature type="compositionally biased region" description="Basic and acidic residues" evidence="1">
    <location>
        <begin position="1"/>
        <end position="12"/>
    </location>
</feature>
<dbReference type="GeneID" id="27716763"/>
<feature type="region of interest" description="Disordered" evidence="1">
    <location>
        <begin position="1177"/>
        <end position="1206"/>
    </location>
</feature>
<feature type="region of interest" description="Disordered" evidence="1">
    <location>
        <begin position="580"/>
        <end position="643"/>
    </location>
</feature>
<keyword evidence="3" id="KW-1185">Reference proteome</keyword>
<protein>
    <submittedName>
        <fullName evidence="2">Uncharacterized protein</fullName>
    </submittedName>
</protein>
<dbReference type="PANTHER" id="PTHR24216">
    <property type="entry name" value="PAXILLIN-RELATED"/>
    <property type="match status" value="1"/>
</dbReference>
<feature type="region of interest" description="Disordered" evidence="1">
    <location>
        <begin position="891"/>
        <end position="1012"/>
    </location>
</feature>
<gene>
    <name evidence="2" type="ORF">Z520_11017</name>
</gene>